<dbReference type="OrthoDB" id="2405700at2759"/>
<protein>
    <submittedName>
        <fullName evidence="2">Uncharacterized protein</fullName>
    </submittedName>
</protein>
<feature type="compositionally biased region" description="Pro residues" evidence="1">
    <location>
        <begin position="99"/>
        <end position="113"/>
    </location>
</feature>
<dbReference type="Proteomes" id="UP000703269">
    <property type="component" value="Unassembled WGS sequence"/>
</dbReference>
<gene>
    <name evidence="2" type="ORF">PsYK624_093560</name>
</gene>
<sequence>MATHNPFRRNLSPLREPEASTSAAVETRGPPPPIPPRPSSPSGKPGQERDVPESDSDASRSPSPAHHPPPGSPPLPSRPPAAEQPGLPPRPPRSEARHQPPPGSPPLPPPPPDNDLRELLRGESPPPYTPAPDVRQGETTVELGPRRPFQQAPQPARFVPPLSPPWQRSQPRAQPQWPPAAWTQYPGGSTGSLARTATGSTYRRTAVAPPPPPRAPTQHRTGGSFAAPPPAPPQPASDFARDFYAAGADDAGLLGGSSAQYAPPPSSQYAPPPGAPPQSPYAPPPGPPPGHEANGRPETPPRPANGASPQSDTPDDGRPTMKPVPGHPLMNNGRVLVYPQGYECPKCNNTGYKHLDPSNPCMKCWSKYAKPFAGPLTYAPWGAAGENGNNFQQPLPALPQSPAGTRFPPPPPHGTVARAASTSRAGPGAAAHATGIPLANGGFLPTAGYASPLHGASAAPTRVVSAPYNPYNRAPPPGATVVRPGDPRIGGQLCWRCSGRGTTTFFIFDETCNVCDGLGRTFP</sequence>
<feature type="region of interest" description="Disordered" evidence="1">
    <location>
        <begin position="385"/>
        <end position="419"/>
    </location>
</feature>
<dbReference type="EMBL" id="BPQB01000031">
    <property type="protein sequence ID" value="GJE93197.1"/>
    <property type="molecule type" value="Genomic_DNA"/>
</dbReference>
<keyword evidence="3" id="KW-1185">Reference proteome</keyword>
<feature type="compositionally biased region" description="Pro residues" evidence="1">
    <location>
        <begin position="65"/>
        <end position="79"/>
    </location>
</feature>
<dbReference type="PANTHER" id="PTHR28031:SF1">
    <property type="entry name" value="PROLINE-RICH PROTEIN HUA1"/>
    <property type="match status" value="1"/>
</dbReference>
<accession>A0A9P3GEB3</accession>
<dbReference type="GO" id="GO:0005737">
    <property type="term" value="C:cytoplasm"/>
    <property type="evidence" value="ECO:0007669"/>
    <property type="project" value="TreeGrafter"/>
</dbReference>
<feature type="compositionally biased region" description="Low complexity" evidence="1">
    <location>
        <begin position="392"/>
        <end position="403"/>
    </location>
</feature>
<organism evidence="2 3">
    <name type="scientific">Phanerochaete sordida</name>
    <dbReference type="NCBI Taxonomy" id="48140"/>
    <lineage>
        <taxon>Eukaryota</taxon>
        <taxon>Fungi</taxon>
        <taxon>Dikarya</taxon>
        <taxon>Basidiomycota</taxon>
        <taxon>Agaricomycotina</taxon>
        <taxon>Agaricomycetes</taxon>
        <taxon>Polyporales</taxon>
        <taxon>Phanerochaetaceae</taxon>
        <taxon>Phanerochaete</taxon>
    </lineage>
</organism>
<comment type="caution">
    <text evidence="2">The sequence shown here is derived from an EMBL/GenBank/DDBJ whole genome shotgun (WGS) entry which is preliminary data.</text>
</comment>
<feature type="compositionally biased region" description="Low complexity" evidence="1">
    <location>
        <begin position="146"/>
        <end position="182"/>
    </location>
</feature>
<name>A0A9P3GEB3_9APHY</name>
<evidence type="ECO:0000313" key="3">
    <source>
        <dbReference type="Proteomes" id="UP000703269"/>
    </source>
</evidence>
<dbReference type="AlphaFoldDB" id="A0A9P3GEB3"/>
<reference evidence="2 3" key="1">
    <citation type="submission" date="2021-08" db="EMBL/GenBank/DDBJ databases">
        <title>Draft Genome Sequence of Phanerochaete sordida strain YK-624.</title>
        <authorList>
            <person name="Mori T."/>
            <person name="Dohra H."/>
            <person name="Suzuki T."/>
            <person name="Kawagishi H."/>
            <person name="Hirai H."/>
        </authorList>
    </citation>
    <scope>NUCLEOTIDE SEQUENCE [LARGE SCALE GENOMIC DNA]</scope>
    <source>
        <strain evidence="2 3">YK-624</strain>
    </source>
</reference>
<feature type="compositionally biased region" description="Polar residues" evidence="1">
    <location>
        <begin position="191"/>
        <end position="200"/>
    </location>
</feature>
<dbReference type="PANTHER" id="PTHR28031">
    <property type="entry name" value="PROLINE-RICH PROTEIN HUA1"/>
    <property type="match status" value="1"/>
</dbReference>
<feature type="compositionally biased region" description="Low complexity" evidence="1">
    <location>
        <begin position="245"/>
        <end position="261"/>
    </location>
</feature>
<dbReference type="InterPro" id="IPR038910">
    <property type="entry name" value="Hua1-like"/>
</dbReference>
<feature type="compositionally biased region" description="Pro residues" evidence="1">
    <location>
        <begin position="29"/>
        <end position="39"/>
    </location>
</feature>
<feature type="compositionally biased region" description="Pro residues" evidence="1">
    <location>
        <begin position="262"/>
        <end position="290"/>
    </location>
</feature>
<evidence type="ECO:0000313" key="2">
    <source>
        <dbReference type="EMBL" id="GJE93197.1"/>
    </source>
</evidence>
<feature type="region of interest" description="Disordered" evidence="1">
    <location>
        <begin position="1"/>
        <end position="332"/>
    </location>
</feature>
<evidence type="ECO:0000256" key="1">
    <source>
        <dbReference type="SAM" id="MobiDB-lite"/>
    </source>
</evidence>
<proteinExistence type="predicted"/>